<dbReference type="Proteomes" id="UP000005239">
    <property type="component" value="Unassembled WGS sequence"/>
</dbReference>
<reference evidence="2" key="1">
    <citation type="journal article" date="2008" name="Nat. Genet.">
        <title>The Pristionchus pacificus genome provides a unique perspective on nematode lifestyle and parasitism.</title>
        <authorList>
            <person name="Dieterich C."/>
            <person name="Clifton S.W."/>
            <person name="Schuster L.N."/>
            <person name="Chinwalla A."/>
            <person name="Delehaunty K."/>
            <person name="Dinkelacker I."/>
            <person name="Fulton L."/>
            <person name="Fulton R."/>
            <person name="Godfrey J."/>
            <person name="Minx P."/>
            <person name="Mitreva M."/>
            <person name="Roeseler W."/>
            <person name="Tian H."/>
            <person name="Witte H."/>
            <person name="Yang S.P."/>
            <person name="Wilson R.K."/>
            <person name="Sommer R.J."/>
        </authorList>
    </citation>
    <scope>NUCLEOTIDE SEQUENCE [LARGE SCALE GENOMIC DNA]</scope>
    <source>
        <strain evidence="2">PS312</strain>
    </source>
</reference>
<keyword evidence="2" id="KW-1185">Reference proteome</keyword>
<dbReference type="InterPro" id="IPR003582">
    <property type="entry name" value="ShKT_dom"/>
</dbReference>
<dbReference type="EnsemblMetazoa" id="PPA45695.1">
    <property type="protein sequence ID" value="PPA45695.1"/>
    <property type="gene ID" value="WBGene00284064"/>
</dbReference>
<dbReference type="Gene3D" id="1.10.10.1870">
    <property type="entry name" value="ShTK domain-like"/>
    <property type="match status" value="2"/>
</dbReference>
<gene>
    <name evidence="1" type="primary">WBGene00284064</name>
</gene>
<proteinExistence type="predicted"/>
<name>A0A2A6CN60_PRIPA</name>
<dbReference type="Pfam" id="PF01549">
    <property type="entry name" value="ShK"/>
    <property type="match status" value="3"/>
</dbReference>
<protein>
    <submittedName>
        <fullName evidence="1">ShK domain-containing protein</fullName>
    </submittedName>
</protein>
<sequence length="400" mass="43103">MLLFVHKSPLIEKSYSMLGAMTSLRSFLLLVAISIDRALTQTCAPGGIVAVCERIEQTRRVLAQLKKVDSLKLSDPWFLRVLMTPNRSQESQDRRAQKFDKTVFDVTSSGGNGGSRTKMSMLTVISTLKSTLGSESACLYLVPGDVSTALCPPGNRCLINLPRPVCCVDAFILLPTLPTDPPTTTISATTPTTTTTTTTTTAAPAADDACFDLLNPVTRASDCAAKRTLCTDRNYHEVMSVQCAATCGFCESTPSAPTASTCMDQVDPATCSVDRIDCRGCRIRTSTTCTSTCTSMKSYCEMPAYKSIMAAQCPHTCGRCNAKPTSTQPTGCVDLLNPATGYSDCQQKSALCRESRYSLVMAVQCPRTCGLCPTLNANDLALKLRAFRSKFYPPFAHILG</sequence>
<accession>A0A8R1Z2P5</accession>
<evidence type="ECO:0000313" key="2">
    <source>
        <dbReference type="Proteomes" id="UP000005239"/>
    </source>
</evidence>
<organism evidence="1 2">
    <name type="scientific">Pristionchus pacificus</name>
    <name type="common">Parasitic nematode worm</name>
    <dbReference type="NCBI Taxonomy" id="54126"/>
    <lineage>
        <taxon>Eukaryota</taxon>
        <taxon>Metazoa</taxon>
        <taxon>Ecdysozoa</taxon>
        <taxon>Nematoda</taxon>
        <taxon>Chromadorea</taxon>
        <taxon>Rhabditida</taxon>
        <taxon>Rhabditina</taxon>
        <taxon>Diplogasteromorpha</taxon>
        <taxon>Diplogasteroidea</taxon>
        <taxon>Neodiplogasteridae</taxon>
        <taxon>Pristionchus</taxon>
    </lineage>
</organism>
<dbReference type="AlphaFoldDB" id="A0A2A6CN60"/>
<reference evidence="1" key="2">
    <citation type="submission" date="2022-06" db="UniProtKB">
        <authorList>
            <consortium name="EnsemblMetazoa"/>
        </authorList>
    </citation>
    <scope>IDENTIFICATION</scope>
    <source>
        <strain evidence="1">PS312</strain>
    </source>
</reference>
<evidence type="ECO:0000313" key="1">
    <source>
        <dbReference type="EnsemblMetazoa" id="PPA45695.1"/>
    </source>
</evidence>
<dbReference type="PANTHER" id="PTHR46219">
    <property type="entry name" value="PROTEIN CBG11138"/>
    <property type="match status" value="1"/>
</dbReference>
<dbReference type="SMART" id="SM00254">
    <property type="entry name" value="ShKT"/>
    <property type="match status" value="3"/>
</dbReference>
<accession>A0A2A6CN60</accession>
<dbReference type="OrthoDB" id="5863778at2759"/>
<dbReference type="PANTHER" id="PTHR46219:SF5">
    <property type="entry name" value="SHKT DOMAIN-CONTAINING PROTEIN"/>
    <property type="match status" value="1"/>
</dbReference>